<dbReference type="Proteomes" id="UP001215151">
    <property type="component" value="Unassembled WGS sequence"/>
</dbReference>
<dbReference type="AlphaFoldDB" id="A0AAD7THE6"/>
<evidence type="ECO:0000313" key="1">
    <source>
        <dbReference type="EMBL" id="KAJ8457377.1"/>
    </source>
</evidence>
<evidence type="ECO:0000313" key="2">
    <source>
        <dbReference type="Proteomes" id="UP001215151"/>
    </source>
</evidence>
<comment type="caution">
    <text evidence="1">The sequence shown here is derived from an EMBL/GenBank/DDBJ whole genome shotgun (WGS) entry which is preliminary data.</text>
</comment>
<accession>A0AAD7THE6</accession>
<sequence length="280" mass="30861">MAASNPQYQNSSVHDSISSIFNPGFVVDGLLPDLEIVSPDGVHFYVHTRRLLASSSNIFGGQLAQPRHPVYLPESSAILSIIFHAIYGMSILPNPPPLQVAEAALDALIKYGLSIAQLAAPARPLYELVRSYAPYYPIEAYALSAHYRLEDLAVTISAHVLAYDVTRLSDELTVKMGPVYFARLVNLQRSRIIALRNIVLRPPVMHPATPTCNTDNQRELSRAWAFANAEIVWNVLPSEHLITHDYCSPTAFATPQNLTTGHRHLDVCAGIGIPAVRHVR</sequence>
<proteinExistence type="predicted"/>
<protein>
    <submittedName>
        <fullName evidence="1">Uncharacterized protein</fullName>
    </submittedName>
</protein>
<name>A0AAD7THE6_9APHY</name>
<reference evidence="1" key="1">
    <citation type="submission" date="2022-11" db="EMBL/GenBank/DDBJ databases">
        <title>Genome Sequence of Cubamyces cubensis.</title>
        <authorList>
            <person name="Buettner E."/>
        </authorList>
    </citation>
    <scope>NUCLEOTIDE SEQUENCE</scope>
    <source>
        <strain evidence="1">MPL-01</strain>
    </source>
</reference>
<organism evidence="1 2">
    <name type="scientific">Trametes cubensis</name>
    <dbReference type="NCBI Taxonomy" id="1111947"/>
    <lineage>
        <taxon>Eukaryota</taxon>
        <taxon>Fungi</taxon>
        <taxon>Dikarya</taxon>
        <taxon>Basidiomycota</taxon>
        <taxon>Agaricomycotina</taxon>
        <taxon>Agaricomycetes</taxon>
        <taxon>Polyporales</taxon>
        <taxon>Polyporaceae</taxon>
        <taxon>Trametes</taxon>
    </lineage>
</organism>
<gene>
    <name evidence="1" type="ORF">ONZ51_g11573</name>
</gene>
<keyword evidence="2" id="KW-1185">Reference proteome</keyword>
<dbReference type="EMBL" id="JAPEVG010000568">
    <property type="protein sequence ID" value="KAJ8457377.1"/>
    <property type="molecule type" value="Genomic_DNA"/>
</dbReference>